<sequence length="279" mass="32635">MSWFSRAEDLDEERGTQLGTLGFLHWEMRQKIIGNFFDGKVHENMHIDQCGRITVETLDDSSRIWLANDFPDLWRLPGFKSIACLRDASASTKVEVEDTFLTKINFELSSPDALVYFLDRPTTYQQSLLRSITILLFSEWEFIGVTTDNTAWMDVCALLPSGLTSIKFEISYWPLEGWGVFDTCGNKLYNKLPWEVLGFLELLGKRIRRCWAPRAYICLACKRRGWRLQRMLEEGEKVEYRFDEVDDWNKEWLEWWVNSQDGDQTEGQSPLLSDHCDLS</sequence>
<accession>A0A8H3FK86</accession>
<dbReference type="EMBL" id="CAJPDR010000216">
    <property type="protein sequence ID" value="CAF9926637.1"/>
    <property type="molecule type" value="Genomic_DNA"/>
</dbReference>
<dbReference type="OrthoDB" id="10513841at2759"/>
<evidence type="ECO:0000313" key="2">
    <source>
        <dbReference type="Proteomes" id="UP000664203"/>
    </source>
</evidence>
<dbReference type="Proteomes" id="UP000664203">
    <property type="component" value="Unassembled WGS sequence"/>
</dbReference>
<name>A0A8H3FK86_9LECA</name>
<gene>
    <name evidence="1" type="ORF">ALECFALPRED_003492</name>
</gene>
<reference evidence="1" key="1">
    <citation type="submission" date="2021-03" db="EMBL/GenBank/DDBJ databases">
        <authorList>
            <person name="Tagirdzhanova G."/>
        </authorList>
    </citation>
    <scope>NUCLEOTIDE SEQUENCE</scope>
</reference>
<comment type="caution">
    <text evidence="1">The sequence shown here is derived from an EMBL/GenBank/DDBJ whole genome shotgun (WGS) entry which is preliminary data.</text>
</comment>
<organism evidence="1 2">
    <name type="scientific">Alectoria fallacina</name>
    <dbReference type="NCBI Taxonomy" id="1903189"/>
    <lineage>
        <taxon>Eukaryota</taxon>
        <taxon>Fungi</taxon>
        <taxon>Dikarya</taxon>
        <taxon>Ascomycota</taxon>
        <taxon>Pezizomycotina</taxon>
        <taxon>Lecanoromycetes</taxon>
        <taxon>OSLEUM clade</taxon>
        <taxon>Lecanoromycetidae</taxon>
        <taxon>Lecanorales</taxon>
        <taxon>Lecanorineae</taxon>
        <taxon>Parmeliaceae</taxon>
        <taxon>Alectoria</taxon>
    </lineage>
</organism>
<proteinExistence type="predicted"/>
<protein>
    <submittedName>
        <fullName evidence="1">Uncharacterized protein</fullName>
    </submittedName>
</protein>
<evidence type="ECO:0000313" key="1">
    <source>
        <dbReference type="EMBL" id="CAF9926637.1"/>
    </source>
</evidence>
<keyword evidence="2" id="KW-1185">Reference proteome</keyword>
<dbReference type="AlphaFoldDB" id="A0A8H3FK86"/>